<keyword evidence="3" id="KW-0186">Copper</keyword>
<feature type="non-terminal residue" evidence="6">
    <location>
        <position position="209"/>
    </location>
</feature>
<feature type="disulfide bond" description="Redox-active" evidence="4">
    <location>
        <begin position="77"/>
        <end position="81"/>
    </location>
</feature>
<gene>
    <name evidence="6" type="primary">Sco2</name>
    <name evidence="6" type="ORF">GEOCAL_R13595</name>
</gene>
<dbReference type="CDD" id="cd02968">
    <property type="entry name" value="SCO"/>
    <property type="match status" value="1"/>
</dbReference>
<accession>A0A7K4JG67</accession>
<evidence type="ECO:0000256" key="1">
    <source>
        <dbReference type="ARBA" id="ARBA00004434"/>
    </source>
</evidence>
<comment type="subcellular location">
    <subcellularLocation>
        <location evidence="1">Mitochondrion inner membrane</location>
        <topology evidence="1">Single-pass membrane protein</topology>
    </subcellularLocation>
</comment>
<evidence type="ECO:0000256" key="5">
    <source>
        <dbReference type="SAM" id="Phobius"/>
    </source>
</evidence>
<keyword evidence="3" id="KW-0479">Metal-binding</keyword>
<dbReference type="PANTHER" id="PTHR12151">
    <property type="entry name" value="ELECTRON TRANSPORT PROTIN SCO1/SENC FAMILY MEMBER"/>
    <property type="match status" value="1"/>
</dbReference>
<dbReference type="PANTHER" id="PTHR12151:SF2">
    <property type="entry name" value="PROTEIN SCO2 HOMOLOG, MITOCHONDRIAL"/>
    <property type="match status" value="1"/>
</dbReference>
<evidence type="ECO:0000256" key="2">
    <source>
        <dbReference type="ARBA" id="ARBA00010996"/>
    </source>
</evidence>
<dbReference type="SUPFAM" id="SSF52833">
    <property type="entry name" value="Thioredoxin-like"/>
    <property type="match status" value="1"/>
</dbReference>
<feature type="non-terminal residue" evidence="6">
    <location>
        <position position="1"/>
    </location>
</feature>
<name>A0A7K4JG67_GEOCA</name>
<feature type="binding site" evidence="3">
    <location>
        <position position="168"/>
    </location>
    <ligand>
        <name>Cu cation</name>
        <dbReference type="ChEBI" id="CHEBI:23378"/>
    </ligand>
</feature>
<feature type="transmembrane region" description="Helical" evidence="5">
    <location>
        <begin position="6"/>
        <end position="22"/>
    </location>
</feature>
<evidence type="ECO:0000256" key="4">
    <source>
        <dbReference type="PIRSR" id="PIRSR603782-2"/>
    </source>
</evidence>
<keyword evidence="5" id="KW-1133">Transmembrane helix</keyword>
<feature type="binding site" evidence="3">
    <location>
        <position position="81"/>
    </location>
    <ligand>
        <name>Cu cation</name>
        <dbReference type="ChEBI" id="CHEBI:23378"/>
    </ligand>
</feature>
<sequence>LRTRLAVVVAASGAAGAVWLYLRKQKSQREWERRRAELRALGLGDNDIELQDHHGERRSLRDFRGRWVLLYFGFTHCPDICPEELDRLSRTVAMLDAEQDLPPLQPLFITVDPERDDAAALAKYLRDFHPRFLGLTGSGEAVRAAARSFRVYASAGPRDEDGDYIVDHSVLLYLLAPDGLLLDYYRRGKSPAQLADSVRHHMRNYRPLE</sequence>
<keyword evidence="7" id="KW-1185">Reference proteome</keyword>
<dbReference type="GO" id="GO:0046872">
    <property type="term" value="F:metal ion binding"/>
    <property type="evidence" value="ECO:0007669"/>
    <property type="project" value="UniProtKB-KW"/>
</dbReference>
<dbReference type="OrthoDB" id="76676at2759"/>
<dbReference type="InterPro" id="IPR036249">
    <property type="entry name" value="Thioredoxin-like_sf"/>
</dbReference>
<organism evidence="6 7">
    <name type="scientific">Geococcyx californianus</name>
    <name type="common">Greater roadrunner</name>
    <name type="synonym">Saurothera californiana</name>
    <dbReference type="NCBI Taxonomy" id="8947"/>
    <lineage>
        <taxon>Eukaryota</taxon>
        <taxon>Metazoa</taxon>
        <taxon>Chordata</taxon>
        <taxon>Craniata</taxon>
        <taxon>Vertebrata</taxon>
        <taxon>Euteleostomi</taxon>
        <taxon>Archelosauria</taxon>
        <taxon>Archosauria</taxon>
        <taxon>Dinosauria</taxon>
        <taxon>Saurischia</taxon>
        <taxon>Theropoda</taxon>
        <taxon>Coelurosauria</taxon>
        <taxon>Aves</taxon>
        <taxon>Neognathae</taxon>
        <taxon>Neoaves</taxon>
        <taxon>Otidimorphae</taxon>
        <taxon>Cuculiformes</taxon>
        <taxon>Neomorphidae</taxon>
        <taxon>Geococcyx</taxon>
    </lineage>
</organism>
<protein>
    <submittedName>
        <fullName evidence="6">SCO2 protein</fullName>
    </submittedName>
</protein>
<dbReference type="Pfam" id="PF02630">
    <property type="entry name" value="SCO1-SenC"/>
    <property type="match status" value="1"/>
</dbReference>
<proteinExistence type="inferred from homology"/>
<dbReference type="EMBL" id="VWPV01023955">
    <property type="protein sequence ID" value="NWH64165.1"/>
    <property type="molecule type" value="Genomic_DNA"/>
</dbReference>
<evidence type="ECO:0000313" key="7">
    <source>
        <dbReference type="Proteomes" id="UP000531151"/>
    </source>
</evidence>
<dbReference type="GO" id="GO:0005743">
    <property type="term" value="C:mitochondrial inner membrane"/>
    <property type="evidence" value="ECO:0007669"/>
    <property type="project" value="UniProtKB-SubCell"/>
</dbReference>
<dbReference type="Gene3D" id="3.40.30.10">
    <property type="entry name" value="Glutaredoxin"/>
    <property type="match status" value="1"/>
</dbReference>
<keyword evidence="5" id="KW-0812">Transmembrane</keyword>
<reference evidence="6 7" key="1">
    <citation type="submission" date="2019-09" db="EMBL/GenBank/DDBJ databases">
        <title>Bird 10,000 Genomes (B10K) Project - Family phase.</title>
        <authorList>
            <person name="Zhang G."/>
        </authorList>
    </citation>
    <scope>NUCLEOTIDE SEQUENCE [LARGE SCALE GENOMIC DNA]</scope>
    <source>
        <strain evidence="6">B10K-CU-031-07</strain>
        <tissue evidence="6">Muscle</tissue>
    </source>
</reference>
<keyword evidence="5" id="KW-0472">Membrane</keyword>
<keyword evidence="4" id="KW-1015">Disulfide bond</keyword>
<dbReference type="Proteomes" id="UP000531151">
    <property type="component" value="Unassembled WGS sequence"/>
</dbReference>
<dbReference type="InterPro" id="IPR003782">
    <property type="entry name" value="SCO1/SenC"/>
</dbReference>
<evidence type="ECO:0000313" key="6">
    <source>
        <dbReference type="EMBL" id="NWH64165.1"/>
    </source>
</evidence>
<feature type="binding site" evidence="3">
    <location>
        <position position="77"/>
    </location>
    <ligand>
        <name>Cu cation</name>
        <dbReference type="ChEBI" id="CHEBI:23378"/>
    </ligand>
</feature>
<evidence type="ECO:0000256" key="3">
    <source>
        <dbReference type="PIRSR" id="PIRSR603782-1"/>
    </source>
</evidence>
<dbReference type="FunFam" id="3.40.30.10:FF:000013">
    <property type="entry name" value="Blast:Protein SCO1 homolog, mitochondrial"/>
    <property type="match status" value="1"/>
</dbReference>
<comment type="caution">
    <text evidence="6">The sequence shown here is derived from an EMBL/GenBank/DDBJ whole genome shotgun (WGS) entry which is preliminary data.</text>
</comment>
<comment type="similarity">
    <text evidence="2">Belongs to the SCO1/2 family.</text>
</comment>
<dbReference type="GO" id="GO:0033617">
    <property type="term" value="P:mitochondrial respiratory chain complex IV assembly"/>
    <property type="evidence" value="ECO:0007669"/>
    <property type="project" value="TreeGrafter"/>
</dbReference>
<dbReference type="AlphaFoldDB" id="A0A7K4JG67"/>